<keyword evidence="1" id="KW-0472">Membrane</keyword>
<keyword evidence="1" id="KW-0812">Transmembrane</keyword>
<dbReference type="AlphaFoldDB" id="A0A544W5N9"/>
<evidence type="ECO:0000313" key="2">
    <source>
        <dbReference type="EMBL" id="TQR87538.1"/>
    </source>
</evidence>
<evidence type="ECO:0000256" key="1">
    <source>
        <dbReference type="SAM" id="Phobius"/>
    </source>
</evidence>
<protein>
    <recommendedName>
        <fullName evidence="4">Integral membrane protein</fullName>
    </recommendedName>
</protein>
<feature type="transmembrane region" description="Helical" evidence="1">
    <location>
        <begin position="48"/>
        <end position="66"/>
    </location>
</feature>
<reference evidence="2 3" key="1">
    <citation type="submission" date="2018-10" db="EMBL/GenBank/DDBJ databases">
        <title>Draft genome of Mycobacterium hodleri strain B.</title>
        <authorList>
            <person name="Amande T.J."/>
            <person name="Mcgenity T.J."/>
        </authorList>
    </citation>
    <scope>NUCLEOTIDE SEQUENCE [LARGE SCALE GENOMIC DNA]</scope>
    <source>
        <strain evidence="2 3">B</strain>
    </source>
</reference>
<organism evidence="2 3">
    <name type="scientific">Mycolicibacterium hodleri</name>
    <dbReference type="NCBI Taxonomy" id="49897"/>
    <lineage>
        <taxon>Bacteria</taxon>
        <taxon>Bacillati</taxon>
        <taxon>Actinomycetota</taxon>
        <taxon>Actinomycetes</taxon>
        <taxon>Mycobacteriales</taxon>
        <taxon>Mycobacteriaceae</taxon>
        <taxon>Mycolicibacterium</taxon>
    </lineage>
</organism>
<name>A0A544W5N9_9MYCO</name>
<feature type="transmembrane region" description="Helical" evidence="1">
    <location>
        <begin position="110"/>
        <end position="131"/>
    </location>
</feature>
<keyword evidence="3" id="KW-1185">Reference proteome</keyword>
<evidence type="ECO:0008006" key="4">
    <source>
        <dbReference type="Google" id="ProtNLM"/>
    </source>
</evidence>
<sequence>MQPGERSTLVAWASFTATFAGVRALTHWIHDGHGPAGGGMSLGGHHFHHYNLGIAGLAGIGAVSLRGRERHRRHPLTAVTYGSALALIVDELALLIDLEDVYWSRQGRTSVDAAVTLTAAGATFAVGLPFWPHARRALRRR</sequence>
<accession>A0A544W5N9</accession>
<comment type="caution">
    <text evidence="2">The sequence shown here is derived from an EMBL/GenBank/DDBJ whole genome shotgun (WGS) entry which is preliminary data.</text>
</comment>
<dbReference type="Proteomes" id="UP000315759">
    <property type="component" value="Unassembled WGS sequence"/>
</dbReference>
<gene>
    <name evidence="2" type="ORF">D8S82_06350</name>
</gene>
<evidence type="ECO:0000313" key="3">
    <source>
        <dbReference type="Proteomes" id="UP000315759"/>
    </source>
</evidence>
<keyword evidence="1" id="KW-1133">Transmembrane helix</keyword>
<feature type="transmembrane region" description="Helical" evidence="1">
    <location>
        <begin position="78"/>
        <end position="98"/>
    </location>
</feature>
<proteinExistence type="predicted"/>
<dbReference type="EMBL" id="VIFX01000006">
    <property type="protein sequence ID" value="TQR87538.1"/>
    <property type="molecule type" value="Genomic_DNA"/>
</dbReference>